<dbReference type="PANTHER" id="PTHR19282:SF544">
    <property type="entry name" value="TETRASPANIN"/>
    <property type="match status" value="1"/>
</dbReference>
<dbReference type="Proteomes" id="UP001519460">
    <property type="component" value="Unassembled WGS sequence"/>
</dbReference>
<dbReference type="Gene3D" id="1.10.1450.10">
    <property type="entry name" value="Tetraspanin"/>
    <property type="match status" value="1"/>
</dbReference>
<dbReference type="PANTHER" id="PTHR19282">
    <property type="entry name" value="TETRASPANIN"/>
    <property type="match status" value="1"/>
</dbReference>
<comment type="caution">
    <text evidence="7">The sequence shown here is derived from an EMBL/GenBank/DDBJ whole genome shotgun (WGS) entry which is preliminary data.</text>
</comment>
<keyword evidence="8" id="KW-1185">Reference proteome</keyword>
<dbReference type="Pfam" id="PF00335">
    <property type="entry name" value="Tetraspanin"/>
    <property type="match status" value="1"/>
</dbReference>
<dbReference type="InterPro" id="IPR018499">
    <property type="entry name" value="Tetraspanin/Peripherin"/>
</dbReference>
<comment type="similarity">
    <text evidence="2 6">Belongs to the tetraspanin (TM4SF) family.</text>
</comment>
<evidence type="ECO:0000313" key="8">
    <source>
        <dbReference type="Proteomes" id="UP001519460"/>
    </source>
</evidence>
<gene>
    <name evidence="7" type="ORF">BaRGS_00027860</name>
</gene>
<evidence type="ECO:0000256" key="5">
    <source>
        <dbReference type="ARBA" id="ARBA00023136"/>
    </source>
</evidence>
<keyword evidence="4 6" id="KW-1133">Transmembrane helix</keyword>
<feature type="transmembrane region" description="Helical" evidence="6">
    <location>
        <begin position="57"/>
        <end position="81"/>
    </location>
</feature>
<comment type="caution">
    <text evidence="6">Lacks conserved residue(s) required for the propagation of feature annotation.</text>
</comment>
<reference evidence="7 8" key="1">
    <citation type="journal article" date="2023" name="Sci. Data">
        <title>Genome assembly of the Korean intertidal mud-creeper Batillaria attramentaria.</title>
        <authorList>
            <person name="Patra A.K."/>
            <person name="Ho P.T."/>
            <person name="Jun S."/>
            <person name="Lee S.J."/>
            <person name="Kim Y."/>
            <person name="Won Y.J."/>
        </authorList>
    </citation>
    <scope>NUCLEOTIDE SEQUENCE [LARGE SCALE GENOMIC DNA]</scope>
    <source>
        <strain evidence="7">Wonlab-2016</strain>
    </source>
</reference>
<accession>A0ABD0K0K7</accession>
<organism evidence="7 8">
    <name type="scientific">Batillaria attramentaria</name>
    <dbReference type="NCBI Taxonomy" id="370345"/>
    <lineage>
        <taxon>Eukaryota</taxon>
        <taxon>Metazoa</taxon>
        <taxon>Spiralia</taxon>
        <taxon>Lophotrochozoa</taxon>
        <taxon>Mollusca</taxon>
        <taxon>Gastropoda</taxon>
        <taxon>Caenogastropoda</taxon>
        <taxon>Sorbeoconcha</taxon>
        <taxon>Cerithioidea</taxon>
        <taxon>Batillariidae</taxon>
        <taxon>Batillaria</taxon>
    </lineage>
</organism>
<dbReference type="InterPro" id="IPR008952">
    <property type="entry name" value="Tetraspanin_EC2_sf"/>
</dbReference>
<dbReference type="PRINTS" id="PR00259">
    <property type="entry name" value="TMFOUR"/>
</dbReference>
<comment type="subcellular location">
    <subcellularLocation>
        <location evidence="1 6">Membrane</location>
        <topology evidence="1 6">Multi-pass membrane protein</topology>
    </subcellularLocation>
</comment>
<dbReference type="InterPro" id="IPR000301">
    <property type="entry name" value="Tetraspanin_animals"/>
</dbReference>
<evidence type="ECO:0000256" key="4">
    <source>
        <dbReference type="ARBA" id="ARBA00022989"/>
    </source>
</evidence>
<feature type="transmembrane region" description="Helical" evidence="6">
    <location>
        <begin position="207"/>
        <end position="236"/>
    </location>
</feature>
<keyword evidence="5 6" id="KW-0472">Membrane</keyword>
<dbReference type="EMBL" id="JACVVK020000272">
    <property type="protein sequence ID" value="KAK7480859.1"/>
    <property type="molecule type" value="Genomic_DNA"/>
</dbReference>
<feature type="transmembrane region" description="Helical" evidence="6">
    <location>
        <begin position="12"/>
        <end position="37"/>
    </location>
</feature>
<dbReference type="AlphaFoldDB" id="A0ABD0K0K7"/>
<keyword evidence="3 6" id="KW-0812">Transmembrane</keyword>
<evidence type="ECO:0000256" key="6">
    <source>
        <dbReference type="RuleBase" id="RU361218"/>
    </source>
</evidence>
<protein>
    <recommendedName>
        <fullName evidence="6">Tetraspanin</fullName>
    </recommendedName>
</protein>
<name>A0ABD0K0K7_9CAEN</name>
<evidence type="ECO:0000256" key="2">
    <source>
        <dbReference type="ARBA" id="ARBA00006840"/>
    </source>
</evidence>
<sequence length="238" mass="26223">MVAGCGMTCIKYVVFFVNFLFFAMGCAAVGLGIWALVSDDNMEALTKIDKDGKADDFNAYAGIVVLIIIVEIVAAALAIAFKSDVEDYLQDGLKKGIGRYYDGYVNSSNPFSRAIDFAQVEFMCCGVTNYTDFHNSPWYNNTHKGTPPPPAPFYPESCCEQADRNKYFDDNKLEPKDSACPSADPSANKRFIHTSCYDSIQDWVDNYAAIIIGIAFGIVAIEILAVVFACCLYRSIDD</sequence>
<dbReference type="PIRSF" id="PIRSF002419">
    <property type="entry name" value="Tetraspanin"/>
    <property type="match status" value="1"/>
</dbReference>
<evidence type="ECO:0000313" key="7">
    <source>
        <dbReference type="EMBL" id="KAK7480859.1"/>
    </source>
</evidence>
<dbReference type="GO" id="GO:0016020">
    <property type="term" value="C:membrane"/>
    <property type="evidence" value="ECO:0007669"/>
    <property type="project" value="UniProtKB-SubCell"/>
</dbReference>
<dbReference type="SUPFAM" id="SSF48652">
    <property type="entry name" value="Tetraspanin"/>
    <property type="match status" value="1"/>
</dbReference>
<evidence type="ECO:0000256" key="1">
    <source>
        <dbReference type="ARBA" id="ARBA00004141"/>
    </source>
</evidence>
<evidence type="ECO:0000256" key="3">
    <source>
        <dbReference type="ARBA" id="ARBA00022692"/>
    </source>
</evidence>
<proteinExistence type="inferred from homology"/>